<evidence type="ECO:0000256" key="1">
    <source>
        <dbReference type="ARBA" id="ARBA00006625"/>
    </source>
</evidence>
<name>A0A812PBX3_9DINO</name>
<dbReference type="AlphaFoldDB" id="A0A812PBX3"/>
<sequence length="376" mass="41978">MSSLVKLVVALLPVSWGCSYVEIAYPDSGKTSYLIPRTMELWDLFNTTKYSIDAVPRGGGNKLGWLAPMNIFHFPPTYQPLKCPFEGMNEAGLTVSALYLAQSVYEQPEPGKRAIPVLELVPAILANCSTVDEAVKMLEAVNVVTERNPHFPDAVLKTATLHWAIADPSGRSIIVEYIQGQRMIHENTLRVMTNDPDIKWHWRNLNTRIHLSPSFPYQNEFMQVKADDEVGVVPRAMGHGYNLVGLPGDTTSPSRFIRLFYLRGYSMEAMPIKSFDDAVVLGTGLLNNVWIPFGPAAKDPRAGPSDGAEFTDYGVLKAPKEKVYLIRAYRNTQWRKVDLKRLDFSKGYTWPLEDGSLGIVDITDAGKITTPKQSEL</sequence>
<evidence type="ECO:0000313" key="6">
    <source>
        <dbReference type="Proteomes" id="UP000604046"/>
    </source>
</evidence>
<dbReference type="InterPro" id="IPR029055">
    <property type="entry name" value="Ntn_hydrolases_N"/>
</dbReference>
<dbReference type="PANTHER" id="PTHR35527">
    <property type="entry name" value="CHOLOYLGLYCINE HYDROLASE"/>
    <property type="match status" value="1"/>
</dbReference>
<dbReference type="Pfam" id="PF02275">
    <property type="entry name" value="CBAH"/>
    <property type="match status" value="1"/>
</dbReference>
<feature type="domain" description="Choloylglycine hydrolase/NAAA C-terminal" evidence="4">
    <location>
        <begin position="85"/>
        <end position="343"/>
    </location>
</feature>
<dbReference type="EMBL" id="CAJNDS010002134">
    <property type="protein sequence ID" value="CAE7345242.1"/>
    <property type="molecule type" value="Genomic_DNA"/>
</dbReference>
<accession>A0A812PBX3</accession>
<dbReference type="SUPFAM" id="SSF56235">
    <property type="entry name" value="N-terminal nucleophile aminohydrolases (Ntn hydrolases)"/>
    <property type="match status" value="1"/>
</dbReference>
<dbReference type="InterPro" id="IPR052193">
    <property type="entry name" value="Peptidase_C59"/>
</dbReference>
<evidence type="ECO:0000259" key="4">
    <source>
        <dbReference type="Pfam" id="PF02275"/>
    </source>
</evidence>
<comment type="similarity">
    <text evidence="1">Belongs to the peptidase C59 family.</text>
</comment>
<evidence type="ECO:0000313" key="5">
    <source>
        <dbReference type="EMBL" id="CAE7345242.1"/>
    </source>
</evidence>
<feature type="signal peptide" evidence="3">
    <location>
        <begin position="1"/>
        <end position="17"/>
    </location>
</feature>
<comment type="caution">
    <text evidence="5">The sequence shown here is derived from an EMBL/GenBank/DDBJ whole genome shotgun (WGS) entry which is preliminary data.</text>
</comment>
<dbReference type="OrthoDB" id="63199at2759"/>
<proteinExistence type="inferred from homology"/>
<dbReference type="Proteomes" id="UP000604046">
    <property type="component" value="Unassembled WGS sequence"/>
</dbReference>
<dbReference type="Gene3D" id="3.60.60.10">
    <property type="entry name" value="Penicillin V Acylase, Chain A"/>
    <property type="match status" value="1"/>
</dbReference>
<evidence type="ECO:0000256" key="2">
    <source>
        <dbReference type="ARBA" id="ARBA00022801"/>
    </source>
</evidence>
<feature type="chain" id="PRO_5032889875" evidence="3">
    <location>
        <begin position="18"/>
        <end position="376"/>
    </location>
</feature>
<evidence type="ECO:0000256" key="3">
    <source>
        <dbReference type="SAM" id="SignalP"/>
    </source>
</evidence>
<keyword evidence="2" id="KW-0378">Hydrolase</keyword>
<keyword evidence="6" id="KW-1185">Reference proteome</keyword>
<reference evidence="5" key="1">
    <citation type="submission" date="2021-02" db="EMBL/GenBank/DDBJ databases">
        <authorList>
            <person name="Dougan E. K."/>
            <person name="Rhodes N."/>
            <person name="Thang M."/>
            <person name="Chan C."/>
        </authorList>
    </citation>
    <scope>NUCLEOTIDE SEQUENCE</scope>
</reference>
<dbReference type="InterPro" id="IPR029132">
    <property type="entry name" value="CBAH/NAAA_C"/>
</dbReference>
<keyword evidence="3" id="KW-0732">Signal</keyword>
<dbReference type="GO" id="GO:0016787">
    <property type="term" value="F:hydrolase activity"/>
    <property type="evidence" value="ECO:0007669"/>
    <property type="project" value="UniProtKB-KW"/>
</dbReference>
<protein>
    <submittedName>
        <fullName evidence="5">Cbh protein</fullName>
    </submittedName>
</protein>
<dbReference type="PANTHER" id="PTHR35527:SF2">
    <property type="entry name" value="HYDROLASE"/>
    <property type="match status" value="1"/>
</dbReference>
<gene>
    <name evidence="5" type="primary">cbh</name>
    <name evidence="5" type="ORF">SNAT2548_LOCUS18095</name>
</gene>
<organism evidence="5 6">
    <name type="scientific">Symbiodinium natans</name>
    <dbReference type="NCBI Taxonomy" id="878477"/>
    <lineage>
        <taxon>Eukaryota</taxon>
        <taxon>Sar</taxon>
        <taxon>Alveolata</taxon>
        <taxon>Dinophyceae</taxon>
        <taxon>Suessiales</taxon>
        <taxon>Symbiodiniaceae</taxon>
        <taxon>Symbiodinium</taxon>
    </lineage>
</organism>